<dbReference type="Proteomes" id="UP001732700">
    <property type="component" value="Chromosome 1D"/>
</dbReference>
<organism evidence="1 2">
    <name type="scientific">Avena sativa</name>
    <name type="common">Oat</name>
    <dbReference type="NCBI Taxonomy" id="4498"/>
    <lineage>
        <taxon>Eukaryota</taxon>
        <taxon>Viridiplantae</taxon>
        <taxon>Streptophyta</taxon>
        <taxon>Embryophyta</taxon>
        <taxon>Tracheophyta</taxon>
        <taxon>Spermatophyta</taxon>
        <taxon>Magnoliopsida</taxon>
        <taxon>Liliopsida</taxon>
        <taxon>Poales</taxon>
        <taxon>Poaceae</taxon>
        <taxon>BOP clade</taxon>
        <taxon>Pooideae</taxon>
        <taxon>Poodae</taxon>
        <taxon>Poeae</taxon>
        <taxon>Poeae Chloroplast Group 1 (Aveneae type)</taxon>
        <taxon>Aveninae</taxon>
        <taxon>Avena</taxon>
    </lineage>
</organism>
<reference evidence="1" key="2">
    <citation type="submission" date="2025-09" db="UniProtKB">
        <authorList>
            <consortium name="EnsemblPlants"/>
        </authorList>
    </citation>
    <scope>IDENTIFICATION</scope>
</reference>
<evidence type="ECO:0000313" key="1">
    <source>
        <dbReference type="EnsemblPlants" id="AVESA.00010b.r2.1DG0145360.1.CDS"/>
    </source>
</evidence>
<accession>A0ACD5TY49</accession>
<protein>
    <submittedName>
        <fullName evidence="1">Uncharacterized protein</fullName>
    </submittedName>
</protein>
<evidence type="ECO:0000313" key="2">
    <source>
        <dbReference type="Proteomes" id="UP001732700"/>
    </source>
</evidence>
<sequence length="996" mass="110480">MLHSAPPLEVGASSTGHHRCLLRDVGGHGALLPADSSRLYGDDAATTKFLLERILRGSGIPPLPYSSSSSSSSAAAVHAEQREDPEVSASRFVPKSQVHGDDTSEASGAGAAPATALYRPVESAASSPASFSADAEPAERGDSAPPASGFVASAQHRGDGTSEPRGSGTPTATELHGPLESTACPPVSGLADILGSDARILIVANRLPVTAKRNEENSWDLDVSPGGLVSALQGVTRVQMMWVGWPGVSVPDKKDQMLITDKLKEKRCIPVFLDEEVVDQYYSGYCNNILWPLFHYMGLPQDYKFKKAKDFKSQLEAYEKANQMFANTVDSIYEEGDIVWCHDYHLMMLPRFLKRIHSNMKVGWFLHTPFPSSELYRALPNRQDLLEAVLESDLIGFHTYDYARHFVSACTSLLGLESYLEGVEFNGRIVKIEAFPIGIDCSKFKQALELPGVKEKMDEFRRIFADRKVMLGVDRFDMIKGLLQKVLAFEKYLEENMDMKEKVVLLQIAVPTRSEVPEYQKLASQVHELVARVNGRFGTLRTTPIHHLDQSLDFQTLCALYAVTDVALVTSLRDGMNLVSYEYVACQELNKGVLILSEFAGAAQSLGAGAIVVNPWNVEEVAKSIKDALAMSADKREEWHKHNYKLVSAHSAQGWAEDYVCELHNTGRATKALLQTKQPSVALPIEKAASRYGQSRNRLLILGFNETLTEQVQSLERGATVQTENMKLKLNPELKGPLKTLCSNENTTVIVVSGYGKEVLDENFKEFKMWLSAENGMFLRHTGEQWIATTTEYLDIGCSDSVKKLIKYFTTRTPNSYQEQRETSFVWNYKYADGFGRNQAKDMLRHLGAYSSSNRTADVIEGRRSIEVRPVGVTKGNAVTEIIEELGCKEKITTPIDYVLCIGHFLAKDEDVYTLPYFATQPESKRKAKGQTNRKSIEFDLKAENYFPCTVGRERSLAKYKLEGTSRVVSLLGHLAQMLSSSEEAVDTVEHDGSQL</sequence>
<reference evidence="1" key="1">
    <citation type="submission" date="2021-05" db="EMBL/GenBank/DDBJ databases">
        <authorList>
            <person name="Scholz U."/>
            <person name="Mascher M."/>
            <person name="Fiebig A."/>
        </authorList>
    </citation>
    <scope>NUCLEOTIDE SEQUENCE [LARGE SCALE GENOMIC DNA]</scope>
</reference>
<dbReference type="EnsemblPlants" id="AVESA.00010b.r2.1DG0145360.1">
    <property type="protein sequence ID" value="AVESA.00010b.r2.1DG0145360.1.CDS"/>
    <property type="gene ID" value="AVESA.00010b.r2.1DG0145360"/>
</dbReference>
<keyword evidence="2" id="KW-1185">Reference proteome</keyword>
<name>A0ACD5TY49_AVESA</name>
<proteinExistence type="predicted"/>